<keyword evidence="3" id="KW-0805">Transcription regulation</keyword>
<dbReference type="Proteomes" id="UP000028725">
    <property type="component" value="Unassembled WGS sequence"/>
</dbReference>
<keyword evidence="4" id="KW-0238">DNA-binding</keyword>
<dbReference type="GO" id="GO:0006355">
    <property type="term" value="P:regulation of DNA-templated transcription"/>
    <property type="evidence" value="ECO:0007669"/>
    <property type="project" value="TreeGrafter"/>
</dbReference>
<dbReference type="AlphaFoldDB" id="A0A085WR38"/>
<dbReference type="GO" id="GO:0000976">
    <property type="term" value="F:transcription cis-regulatory region binding"/>
    <property type="evidence" value="ECO:0007669"/>
    <property type="project" value="TreeGrafter"/>
</dbReference>
<sequence>MKVLLVEDDASLREGMSDIISEQAEVRALGLVDSALTVLRQERFELILTDLRISGGGQGGRSIVEMARRRLQPVALVSAAAEEEFQRALHPWEPDAVLIKPFQLEDMTALVERFLALRQELDQQATKRPPDDAGWTQEAPGVQVLRPSGASAEQGLMWIRLQPGTSYAWTHHRGRAGVLVVEGDLEVDGARQPAPHYLFLSTSPPPETRTEKGCLAVSLALKG</sequence>
<dbReference type="InterPro" id="IPR011006">
    <property type="entry name" value="CheY-like_superfamily"/>
</dbReference>
<dbReference type="GO" id="GO:0000156">
    <property type="term" value="F:phosphorelay response regulator activity"/>
    <property type="evidence" value="ECO:0007669"/>
    <property type="project" value="TreeGrafter"/>
</dbReference>
<keyword evidence="2" id="KW-0902">Two-component regulatory system</keyword>
<dbReference type="EMBL" id="JMCB01000003">
    <property type="protein sequence ID" value="KFE70151.1"/>
    <property type="molecule type" value="Genomic_DNA"/>
</dbReference>
<feature type="modified residue" description="4-aspartylphosphate" evidence="6">
    <location>
        <position position="50"/>
    </location>
</feature>
<dbReference type="PROSITE" id="PS50110">
    <property type="entry name" value="RESPONSE_REGULATORY"/>
    <property type="match status" value="1"/>
</dbReference>
<keyword evidence="1 6" id="KW-0597">Phosphoprotein</keyword>
<evidence type="ECO:0000256" key="3">
    <source>
        <dbReference type="ARBA" id="ARBA00023015"/>
    </source>
</evidence>
<dbReference type="SUPFAM" id="SSF51182">
    <property type="entry name" value="RmlC-like cupins"/>
    <property type="match status" value="1"/>
</dbReference>
<evidence type="ECO:0000256" key="4">
    <source>
        <dbReference type="ARBA" id="ARBA00023125"/>
    </source>
</evidence>
<proteinExistence type="predicted"/>
<dbReference type="InterPro" id="IPR014710">
    <property type="entry name" value="RmlC-like_jellyroll"/>
</dbReference>
<dbReference type="GO" id="GO:0005829">
    <property type="term" value="C:cytosol"/>
    <property type="evidence" value="ECO:0007669"/>
    <property type="project" value="TreeGrafter"/>
</dbReference>
<dbReference type="RefSeq" id="WP_044184857.1">
    <property type="nucleotide sequence ID" value="NZ_JMCB01000003.1"/>
</dbReference>
<dbReference type="Gene3D" id="2.60.120.10">
    <property type="entry name" value="Jelly Rolls"/>
    <property type="match status" value="1"/>
</dbReference>
<accession>A0A085WR38</accession>
<dbReference type="InterPro" id="IPR001789">
    <property type="entry name" value="Sig_transdc_resp-reg_receiver"/>
</dbReference>
<evidence type="ECO:0000256" key="2">
    <source>
        <dbReference type="ARBA" id="ARBA00023012"/>
    </source>
</evidence>
<name>A0A085WR38_9BACT</name>
<dbReference type="Gene3D" id="3.40.50.2300">
    <property type="match status" value="1"/>
</dbReference>
<dbReference type="OrthoDB" id="5505368at2"/>
<organism evidence="8 9">
    <name type="scientific">Hyalangium minutum</name>
    <dbReference type="NCBI Taxonomy" id="394096"/>
    <lineage>
        <taxon>Bacteria</taxon>
        <taxon>Pseudomonadati</taxon>
        <taxon>Myxococcota</taxon>
        <taxon>Myxococcia</taxon>
        <taxon>Myxococcales</taxon>
        <taxon>Cystobacterineae</taxon>
        <taxon>Archangiaceae</taxon>
        <taxon>Hyalangium</taxon>
    </lineage>
</organism>
<dbReference type="Pfam" id="PF00072">
    <property type="entry name" value="Response_reg"/>
    <property type="match status" value="1"/>
</dbReference>
<dbReference type="SUPFAM" id="SSF52172">
    <property type="entry name" value="CheY-like"/>
    <property type="match status" value="1"/>
</dbReference>
<evidence type="ECO:0000313" key="8">
    <source>
        <dbReference type="EMBL" id="KFE70151.1"/>
    </source>
</evidence>
<dbReference type="InterPro" id="IPR011051">
    <property type="entry name" value="RmlC_Cupin_sf"/>
</dbReference>
<evidence type="ECO:0000256" key="1">
    <source>
        <dbReference type="ARBA" id="ARBA00022553"/>
    </source>
</evidence>
<keyword evidence="9" id="KW-1185">Reference proteome</keyword>
<dbReference type="InterPro" id="IPR039420">
    <property type="entry name" value="WalR-like"/>
</dbReference>
<dbReference type="SMART" id="SM00448">
    <property type="entry name" value="REC"/>
    <property type="match status" value="1"/>
</dbReference>
<dbReference type="GO" id="GO:0032993">
    <property type="term" value="C:protein-DNA complex"/>
    <property type="evidence" value="ECO:0007669"/>
    <property type="project" value="TreeGrafter"/>
</dbReference>
<keyword evidence="5" id="KW-0804">Transcription</keyword>
<gene>
    <name evidence="8" type="ORF">DB31_5193</name>
</gene>
<evidence type="ECO:0000313" key="9">
    <source>
        <dbReference type="Proteomes" id="UP000028725"/>
    </source>
</evidence>
<evidence type="ECO:0000256" key="6">
    <source>
        <dbReference type="PROSITE-ProRule" id="PRU00169"/>
    </source>
</evidence>
<dbReference type="STRING" id="394096.DB31_5193"/>
<dbReference type="CDD" id="cd00156">
    <property type="entry name" value="REC"/>
    <property type="match status" value="1"/>
</dbReference>
<comment type="caution">
    <text evidence="8">The sequence shown here is derived from an EMBL/GenBank/DDBJ whole genome shotgun (WGS) entry which is preliminary data.</text>
</comment>
<protein>
    <submittedName>
        <fullName evidence="8">Response regulator</fullName>
    </submittedName>
</protein>
<evidence type="ECO:0000256" key="5">
    <source>
        <dbReference type="ARBA" id="ARBA00023163"/>
    </source>
</evidence>
<dbReference type="PANTHER" id="PTHR48111:SF4">
    <property type="entry name" value="DNA-BINDING DUAL TRANSCRIPTIONAL REGULATOR OMPR"/>
    <property type="match status" value="1"/>
</dbReference>
<reference evidence="8 9" key="1">
    <citation type="submission" date="2014-04" db="EMBL/GenBank/DDBJ databases">
        <title>Genome assembly of Hyalangium minutum DSM 14724.</title>
        <authorList>
            <person name="Sharma G."/>
            <person name="Subramanian S."/>
        </authorList>
    </citation>
    <scope>NUCLEOTIDE SEQUENCE [LARGE SCALE GENOMIC DNA]</scope>
    <source>
        <strain evidence="8 9">DSM 14724</strain>
    </source>
</reference>
<feature type="domain" description="Response regulatory" evidence="7">
    <location>
        <begin position="2"/>
        <end position="115"/>
    </location>
</feature>
<dbReference type="PANTHER" id="PTHR48111">
    <property type="entry name" value="REGULATOR OF RPOS"/>
    <property type="match status" value="1"/>
</dbReference>
<evidence type="ECO:0000259" key="7">
    <source>
        <dbReference type="PROSITE" id="PS50110"/>
    </source>
</evidence>